<keyword evidence="4" id="KW-0285">Flavoprotein</keyword>
<keyword evidence="6" id="KW-0479">Metal-binding</keyword>
<dbReference type="GO" id="GO:0051536">
    <property type="term" value="F:iron-sulfur cluster binding"/>
    <property type="evidence" value="ECO:0007669"/>
    <property type="project" value="UniProtKB-KW"/>
</dbReference>
<dbReference type="PRINTS" id="PR00419">
    <property type="entry name" value="ADXRDTASE"/>
</dbReference>
<evidence type="ECO:0000259" key="10">
    <source>
        <dbReference type="Pfam" id="PF00724"/>
    </source>
</evidence>
<gene>
    <name evidence="11" type="ORF">A3K89_13430</name>
</gene>
<comment type="cofactor">
    <cofactor evidence="2">
        <name>[4Fe-4S] cluster</name>
        <dbReference type="ChEBI" id="CHEBI:49883"/>
    </cofactor>
</comment>
<dbReference type="PANTHER" id="PTHR42917">
    <property type="entry name" value="2,4-DIENOYL-COA REDUCTASE"/>
    <property type="match status" value="1"/>
</dbReference>
<accession>A0A177Y6U9</accession>
<evidence type="ECO:0000256" key="2">
    <source>
        <dbReference type="ARBA" id="ARBA00001966"/>
    </source>
</evidence>
<dbReference type="SUPFAM" id="SSF51395">
    <property type="entry name" value="FMN-linked oxidoreductases"/>
    <property type="match status" value="1"/>
</dbReference>
<evidence type="ECO:0000313" key="12">
    <source>
        <dbReference type="Proteomes" id="UP000077519"/>
    </source>
</evidence>
<dbReference type="EMBL" id="LVHI01000040">
    <property type="protein sequence ID" value="OAK51211.1"/>
    <property type="molecule type" value="Genomic_DNA"/>
</dbReference>
<evidence type="ECO:0000256" key="5">
    <source>
        <dbReference type="ARBA" id="ARBA00022643"/>
    </source>
</evidence>
<keyword evidence="12" id="KW-1185">Reference proteome</keyword>
<sequence length="672" mass="72021">MIDSWHDGLRLPTLMSPTRIGSRLAKNRIVSPPHGTYFAEGGMVTDKQIDYYTERAAGGVGMIVVGNMSAWSRSKTGGGQNYAFSPDAIEGHRRLSDAVHAHDALLLAQLWDGGRQGSSRLSHLPLLSASPLPDTVVREIPKQLEEAEIDDMITSFARSAALMEEAGWDGVELLAAQGYGLAQFLSPQMNHRQDHWGGSPKDRVRVVTEIISAIRSVVSRAFLVGVRINGDDMIAGGNTPADAVVTATLLEATGGVDYLNISGASNENYPLWIADMGHETAMFVDAARTIKDAVSIPVMVATRIKDPLVAETVLAEGATDLVGMNRALIADPTMPRKIASGHLSQVRPCISCNQGCVGKTAAGGPMECTVNPRVGFERAFFDGRVGRQTVAVVGAGPAGMQAAVVSAERGAEVVVFESRGTVGGQLALAARCTSRSEFGLLIEHLKRRMGQLDVDVRLGVTANATDLEPFDHVFLATGSLPWRTGFSTHRPDVPAIPGHDLPQVFTAIDVFDPPTPVGHRVLVAEDDFQGHATTAAEYLTQNGHDVTLVSRSTSVGLWSGANQEFLYKRLRRAGVDLRPHTWIDAIGERVIDTYDVFSGAAVDLGEFDSVVLSTGSGVNDRLYRELGSDNRVVRIGDCLAPRRLDNAMWDGLHASDRLSLVGSPLTVVPSDT</sequence>
<dbReference type="Gene3D" id="3.50.50.60">
    <property type="entry name" value="FAD/NAD(P)-binding domain"/>
    <property type="match status" value="1"/>
</dbReference>
<dbReference type="GO" id="GO:0010181">
    <property type="term" value="F:FMN binding"/>
    <property type="evidence" value="ECO:0007669"/>
    <property type="project" value="InterPro"/>
</dbReference>
<protein>
    <recommendedName>
        <fullName evidence="10">NADH:flavin oxidoreductase/NADH oxidase N-terminal domain-containing protein</fullName>
    </recommendedName>
</protein>
<comment type="caution">
    <text evidence="11">The sequence shown here is derived from an EMBL/GenBank/DDBJ whole genome shotgun (WGS) entry which is preliminary data.</text>
</comment>
<comment type="similarity">
    <text evidence="3">In the N-terminal section; belongs to the NADH:flavin oxidoreductase/NADH oxidase family.</text>
</comment>
<evidence type="ECO:0000256" key="1">
    <source>
        <dbReference type="ARBA" id="ARBA00001917"/>
    </source>
</evidence>
<dbReference type="PANTHER" id="PTHR42917:SF2">
    <property type="entry name" value="2,4-DIENOYL-COA REDUCTASE [(2E)-ENOYL-COA-PRODUCING]"/>
    <property type="match status" value="1"/>
</dbReference>
<reference evidence="11 12" key="1">
    <citation type="submission" date="2016-03" db="EMBL/GenBank/DDBJ databases">
        <title>Genome sequence of Rhodococcus kyotonensis KB10.</title>
        <authorList>
            <person name="Jeong H."/>
            <person name="Hong C.E."/>
            <person name="Jo S.H."/>
            <person name="Park J.M."/>
        </authorList>
    </citation>
    <scope>NUCLEOTIDE SEQUENCE [LARGE SCALE GENOMIC DNA]</scope>
    <source>
        <strain evidence="11 12">KB10</strain>
    </source>
</reference>
<proteinExistence type="inferred from homology"/>
<dbReference type="Pfam" id="PF12831">
    <property type="entry name" value="FAD_oxidored"/>
    <property type="match status" value="1"/>
</dbReference>
<dbReference type="Gene3D" id="3.20.20.70">
    <property type="entry name" value="Aldolase class I"/>
    <property type="match status" value="1"/>
</dbReference>
<evidence type="ECO:0000256" key="4">
    <source>
        <dbReference type="ARBA" id="ARBA00022630"/>
    </source>
</evidence>
<dbReference type="GO" id="GO:0016491">
    <property type="term" value="F:oxidoreductase activity"/>
    <property type="evidence" value="ECO:0007669"/>
    <property type="project" value="UniProtKB-KW"/>
</dbReference>
<keyword evidence="7" id="KW-0560">Oxidoreductase</keyword>
<evidence type="ECO:0000313" key="11">
    <source>
        <dbReference type="EMBL" id="OAK51211.1"/>
    </source>
</evidence>
<dbReference type="GO" id="GO:0046872">
    <property type="term" value="F:metal ion binding"/>
    <property type="evidence" value="ECO:0007669"/>
    <property type="project" value="UniProtKB-KW"/>
</dbReference>
<dbReference type="InterPro" id="IPR013785">
    <property type="entry name" value="Aldolase_TIM"/>
</dbReference>
<dbReference type="AlphaFoldDB" id="A0A177Y6U9"/>
<name>A0A177Y6U9_9NOCA</name>
<comment type="cofactor">
    <cofactor evidence="1">
        <name>FMN</name>
        <dbReference type="ChEBI" id="CHEBI:58210"/>
    </cofactor>
</comment>
<feature type="domain" description="NADH:flavin oxidoreductase/NADH oxidase N-terminal" evidence="10">
    <location>
        <begin position="14"/>
        <end position="341"/>
    </location>
</feature>
<keyword evidence="5" id="KW-0288">FMN</keyword>
<keyword evidence="8" id="KW-0408">Iron</keyword>
<evidence type="ECO:0000256" key="3">
    <source>
        <dbReference type="ARBA" id="ARBA00011048"/>
    </source>
</evidence>
<dbReference type="InterPro" id="IPR036188">
    <property type="entry name" value="FAD/NAD-bd_sf"/>
</dbReference>
<evidence type="ECO:0000256" key="9">
    <source>
        <dbReference type="ARBA" id="ARBA00023014"/>
    </source>
</evidence>
<dbReference type="Pfam" id="PF00724">
    <property type="entry name" value="Oxidored_FMN"/>
    <property type="match status" value="1"/>
</dbReference>
<dbReference type="InterPro" id="IPR051793">
    <property type="entry name" value="NADH:flavin_oxidoreductase"/>
</dbReference>
<organism evidence="11 12">
    <name type="scientific">Rhodococcoides kyotonense</name>
    <dbReference type="NCBI Taxonomy" id="398843"/>
    <lineage>
        <taxon>Bacteria</taxon>
        <taxon>Bacillati</taxon>
        <taxon>Actinomycetota</taxon>
        <taxon>Actinomycetes</taxon>
        <taxon>Mycobacteriales</taxon>
        <taxon>Nocardiaceae</taxon>
        <taxon>Rhodococcoides</taxon>
    </lineage>
</organism>
<evidence type="ECO:0000256" key="8">
    <source>
        <dbReference type="ARBA" id="ARBA00023004"/>
    </source>
</evidence>
<dbReference type="Proteomes" id="UP000077519">
    <property type="component" value="Unassembled WGS sequence"/>
</dbReference>
<dbReference type="InterPro" id="IPR001155">
    <property type="entry name" value="OxRdtase_FMN_N"/>
</dbReference>
<keyword evidence="9" id="KW-0411">Iron-sulfur</keyword>
<evidence type="ECO:0000256" key="6">
    <source>
        <dbReference type="ARBA" id="ARBA00022723"/>
    </source>
</evidence>
<dbReference type="SUPFAM" id="SSF51905">
    <property type="entry name" value="FAD/NAD(P)-binding domain"/>
    <property type="match status" value="1"/>
</dbReference>
<dbReference type="Gene3D" id="3.40.50.720">
    <property type="entry name" value="NAD(P)-binding Rossmann-like Domain"/>
    <property type="match status" value="1"/>
</dbReference>
<evidence type="ECO:0000256" key="7">
    <source>
        <dbReference type="ARBA" id="ARBA00023002"/>
    </source>
</evidence>